<reference evidence="2 3" key="1">
    <citation type="submission" date="2018-08" db="EMBL/GenBank/DDBJ databases">
        <title>A genome reference for cultivated species of the human gut microbiota.</title>
        <authorList>
            <person name="Zou Y."/>
            <person name="Xue W."/>
            <person name="Luo G."/>
        </authorList>
    </citation>
    <scope>NUCLEOTIDE SEQUENCE [LARGE SCALE GENOMIC DNA]</scope>
    <source>
        <strain evidence="2 3">AM07-24</strain>
    </source>
</reference>
<name>A0A415E6Z7_9FIRM</name>
<sequence length="405" mass="44840">MKSDKFLSAIGNIDDDFIEEAAELNSPQAKRPIRKLWVRYGSLAACLLIAVFTCVHFWPAEESKPIPGDNGQKTVLNLPKLTIDTNHPPKENVTKKAAGESLLDDGSPWSETLDVKEMPVYKNTMFTAAEGESAPIDEKELKDQVEMIAASLDAEVQDISYDKGQESGIDNAEDGTTAATAYKATATTDIGEISVTSDHHTVINFFQSVEVPEEYRYPPAEMNKVEAESVTEYLLEAYGSLLSFKNPKQSTSAVYDETGNLKWIIKGYDDVGDSKDEIINYSMKKMIFETDETGNLKSITLNDSLSSSRKIDSYPIISASAAKKLLKKGNYITFGDNPLPAIEQIENVNLVYLTGRTFETFLPYYSFDIRSQDTESETSGLAQYATYYVPAVKGEYISNMPNAAE</sequence>
<keyword evidence="1" id="KW-1133">Transmembrane helix</keyword>
<gene>
    <name evidence="2" type="ORF">DW099_03005</name>
</gene>
<dbReference type="Proteomes" id="UP000284841">
    <property type="component" value="Unassembled WGS sequence"/>
</dbReference>
<keyword evidence="1" id="KW-0812">Transmembrane</keyword>
<feature type="transmembrane region" description="Helical" evidence="1">
    <location>
        <begin position="37"/>
        <end position="58"/>
    </location>
</feature>
<dbReference type="OrthoDB" id="1954497at2"/>
<dbReference type="EMBL" id="QRMS01000001">
    <property type="protein sequence ID" value="RHJ89557.1"/>
    <property type="molecule type" value="Genomic_DNA"/>
</dbReference>
<keyword evidence="1" id="KW-0472">Membrane</keyword>
<dbReference type="AlphaFoldDB" id="A0A415E6Z7"/>
<keyword evidence="3" id="KW-1185">Reference proteome</keyword>
<comment type="caution">
    <text evidence="2">The sequence shown here is derived from an EMBL/GenBank/DDBJ whole genome shotgun (WGS) entry which is preliminary data.</text>
</comment>
<accession>A0A415E6Z7</accession>
<evidence type="ECO:0000256" key="1">
    <source>
        <dbReference type="SAM" id="Phobius"/>
    </source>
</evidence>
<proteinExistence type="predicted"/>
<protein>
    <submittedName>
        <fullName evidence="2">Uncharacterized protein</fullName>
    </submittedName>
</protein>
<organism evidence="2 3">
    <name type="scientific">Emergencia timonensis</name>
    <dbReference type="NCBI Taxonomy" id="1776384"/>
    <lineage>
        <taxon>Bacteria</taxon>
        <taxon>Bacillati</taxon>
        <taxon>Bacillota</taxon>
        <taxon>Clostridia</taxon>
        <taxon>Peptostreptococcales</taxon>
        <taxon>Anaerovoracaceae</taxon>
        <taxon>Emergencia</taxon>
    </lineage>
</organism>
<evidence type="ECO:0000313" key="3">
    <source>
        <dbReference type="Proteomes" id="UP000284841"/>
    </source>
</evidence>
<dbReference type="STRING" id="1776384.GCA_900086585_02910"/>
<evidence type="ECO:0000313" key="2">
    <source>
        <dbReference type="EMBL" id="RHJ89557.1"/>
    </source>
</evidence>
<dbReference type="RefSeq" id="WP_118333662.1">
    <property type="nucleotide sequence ID" value="NZ_AP025567.1"/>
</dbReference>